<dbReference type="SUPFAM" id="SSF56281">
    <property type="entry name" value="Metallo-hydrolase/oxidoreductase"/>
    <property type="match status" value="1"/>
</dbReference>
<reference evidence="2 3" key="1">
    <citation type="submission" date="2019-03" db="EMBL/GenBank/DDBJ databases">
        <title>Paraburkholderia sp. isolated from native Mimosa gymnas in Guartela State Park, Brazil.</title>
        <authorList>
            <person name="Paulitsch F."/>
            <person name="Hungria M."/>
            <person name="Delamuta J.R.M."/>
            <person name="Ribeiro R.A."/>
            <person name="Dall'Agnol R."/>
            <person name="Silva J.S.B."/>
        </authorList>
    </citation>
    <scope>NUCLEOTIDE SEQUENCE [LARGE SCALE GENOMIC DNA]</scope>
    <source>
        <strain evidence="2 3">CNPSo 3008</strain>
    </source>
</reference>
<dbReference type="InterPro" id="IPR050662">
    <property type="entry name" value="Sec-metab_biosynth-thioest"/>
</dbReference>
<dbReference type="Pfam" id="PF00753">
    <property type="entry name" value="Lactamase_B"/>
    <property type="match status" value="1"/>
</dbReference>
<evidence type="ECO:0000313" key="3">
    <source>
        <dbReference type="Proteomes" id="UP000295606"/>
    </source>
</evidence>
<name>A0A4R5L9K3_9BURK</name>
<dbReference type="PANTHER" id="PTHR23131:SF4">
    <property type="entry name" value="METALLO-BETA-LACTAMASE SUPERFAMILY POTEIN"/>
    <property type="match status" value="1"/>
</dbReference>
<keyword evidence="2" id="KW-0378">Hydrolase</keyword>
<dbReference type="EMBL" id="SMOD01000025">
    <property type="protein sequence ID" value="TDG04836.1"/>
    <property type="molecule type" value="Genomic_DNA"/>
</dbReference>
<feature type="domain" description="Metallo-beta-lactamase" evidence="1">
    <location>
        <begin position="57"/>
        <end position="277"/>
    </location>
</feature>
<protein>
    <submittedName>
        <fullName evidence="2">MBL fold metallo-hydrolase</fullName>
    </submittedName>
</protein>
<evidence type="ECO:0000259" key="1">
    <source>
        <dbReference type="SMART" id="SM00849"/>
    </source>
</evidence>
<sequence length="367" mass="41237">MTERTEAIPDGTPEAASISARSALSYPYPEPPAPGSTLEIAPGVRWLRMPLPWALDHINVWLIDEAEGCAVIDTGARTDAATAVWRTILPQGGEARTASRVTRVLVTHMHPDHVGMAGWLTRAFDCRLWMTRTEYFNCRVAAADTGREAPADALDFYRRAGWSESAIDVYRARFGRFGQHIHALPESFRRLQDGEIVRIGAHDWHVIVGMGHSPEHACLYCPALKLFISGDQVLPRISSNVSVYPIEPDADPMAQWYASFDKLQREVPDDVLVLPSHNDCFYGLHARIERLRQGQDKSLARLRATLAEPRRAVDVFGALFARRIGEDDLGQMSLATGESLACLNYLMYRGEVRRELRDDGMYWYSRT</sequence>
<dbReference type="PANTHER" id="PTHR23131">
    <property type="entry name" value="ENDORIBONUCLEASE LACTB2"/>
    <property type="match status" value="1"/>
</dbReference>
<dbReference type="InterPro" id="IPR036388">
    <property type="entry name" value="WH-like_DNA-bd_sf"/>
</dbReference>
<dbReference type="GO" id="GO:0016787">
    <property type="term" value="F:hydrolase activity"/>
    <property type="evidence" value="ECO:0007669"/>
    <property type="project" value="UniProtKB-KW"/>
</dbReference>
<accession>A0A4R5L9K3</accession>
<dbReference type="RefSeq" id="WP_133186111.1">
    <property type="nucleotide sequence ID" value="NZ_SMOD01000025.1"/>
</dbReference>
<dbReference type="Gene3D" id="3.60.15.10">
    <property type="entry name" value="Ribonuclease Z/Hydroxyacylglutathione hydrolase-like"/>
    <property type="match status" value="1"/>
</dbReference>
<dbReference type="InterPro" id="IPR048933">
    <property type="entry name" value="B_lactamase-like_C"/>
</dbReference>
<dbReference type="SMART" id="SM00849">
    <property type="entry name" value="Lactamase_B"/>
    <property type="match status" value="1"/>
</dbReference>
<dbReference type="Proteomes" id="UP000295606">
    <property type="component" value="Unassembled WGS sequence"/>
</dbReference>
<dbReference type="InterPro" id="IPR036866">
    <property type="entry name" value="RibonucZ/Hydroxyglut_hydro"/>
</dbReference>
<organism evidence="2 3">
    <name type="scientific">Paraburkholderia guartelaensis</name>
    <dbReference type="NCBI Taxonomy" id="2546446"/>
    <lineage>
        <taxon>Bacteria</taxon>
        <taxon>Pseudomonadati</taxon>
        <taxon>Pseudomonadota</taxon>
        <taxon>Betaproteobacteria</taxon>
        <taxon>Burkholderiales</taxon>
        <taxon>Burkholderiaceae</taxon>
        <taxon>Paraburkholderia</taxon>
    </lineage>
</organism>
<dbReference type="OrthoDB" id="2971563at2"/>
<dbReference type="Gene3D" id="1.10.10.10">
    <property type="entry name" value="Winged helix-like DNA-binding domain superfamily/Winged helix DNA-binding domain"/>
    <property type="match status" value="1"/>
</dbReference>
<gene>
    <name evidence="2" type="ORF">E1N52_28295</name>
</gene>
<comment type="caution">
    <text evidence="2">The sequence shown here is derived from an EMBL/GenBank/DDBJ whole genome shotgun (WGS) entry which is preliminary data.</text>
</comment>
<dbReference type="AlphaFoldDB" id="A0A4R5L9K3"/>
<dbReference type="InterPro" id="IPR001279">
    <property type="entry name" value="Metallo-B-lactamas"/>
</dbReference>
<proteinExistence type="predicted"/>
<evidence type="ECO:0000313" key="2">
    <source>
        <dbReference type="EMBL" id="TDG04836.1"/>
    </source>
</evidence>
<dbReference type="Pfam" id="PF21221">
    <property type="entry name" value="B_lactamase-like_C"/>
    <property type="match status" value="1"/>
</dbReference>